<name>A0ABU8FEL5_9BACI</name>
<gene>
    <name evidence="5" type="ORF">WAZ07_07285</name>
</gene>
<dbReference type="InterPro" id="IPR017871">
    <property type="entry name" value="ABC_transporter-like_CS"/>
</dbReference>
<sequence length="280" mass="31384">MTLAIEMKDVMKTFDSKTALRNVNIEVKQGEIFGFLGPSGSGKTTTVKILTAQLLHSVGTVKVLGHDIVGPESIDYKRIGILTDNSGLYERLSIYDNLLLFCDLYDCPKERIDEVLAQVNLLDDKKTQVKKLSKGMKQRVTLARAILHKPDILFLDEPTSALDPANVQNIHNILRDLNKEGTTIFLTTHNMDEAETLCERIAFLCGGEIVALDTPENLRLQYAKDKIEVVLKDKKKETVQKDELGAKRISEWMKKGELLSIHSYEPTLGDIFIEVTGRGL</sequence>
<dbReference type="RefSeq" id="WP_336471911.1">
    <property type="nucleotide sequence ID" value="NZ_JBAWSX010000003.1"/>
</dbReference>
<dbReference type="InterPro" id="IPR003439">
    <property type="entry name" value="ABC_transporter-like_ATP-bd"/>
</dbReference>
<evidence type="ECO:0000313" key="5">
    <source>
        <dbReference type="EMBL" id="MEI4801134.1"/>
    </source>
</evidence>
<dbReference type="Pfam" id="PF00005">
    <property type="entry name" value="ABC_tran"/>
    <property type="match status" value="1"/>
</dbReference>
<keyword evidence="2" id="KW-0547">Nucleotide-binding</keyword>
<dbReference type="Proteomes" id="UP001372526">
    <property type="component" value="Unassembled WGS sequence"/>
</dbReference>
<dbReference type="PANTHER" id="PTHR42711:SF13">
    <property type="entry name" value="ABC TRANSPORTER, ATP-BINDING PROTEIN"/>
    <property type="match status" value="1"/>
</dbReference>
<dbReference type="PANTHER" id="PTHR42711">
    <property type="entry name" value="ABC TRANSPORTER ATP-BINDING PROTEIN"/>
    <property type="match status" value="1"/>
</dbReference>
<dbReference type="InterPro" id="IPR027417">
    <property type="entry name" value="P-loop_NTPase"/>
</dbReference>
<dbReference type="PROSITE" id="PS50893">
    <property type="entry name" value="ABC_TRANSPORTER_2"/>
    <property type="match status" value="1"/>
</dbReference>
<proteinExistence type="predicted"/>
<evidence type="ECO:0000256" key="2">
    <source>
        <dbReference type="ARBA" id="ARBA00022741"/>
    </source>
</evidence>
<dbReference type="SMART" id="SM00382">
    <property type="entry name" value="AAA"/>
    <property type="match status" value="1"/>
</dbReference>
<evidence type="ECO:0000256" key="3">
    <source>
        <dbReference type="ARBA" id="ARBA00022840"/>
    </source>
</evidence>
<dbReference type="SUPFAM" id="SSF52540">
    <property type="entry name" value="P-loop containing nucleoside triphosphate hydrolases"/>
    <property type="match status" value="1"/>
</dbReference>
<reference evidence="5 6" key="1">
    <citation type="submission" date="2024-01" db="EMBL/GenBank/DDBJ databases">
        <title>Seven novel Bacillus-like species.</title>
        <authorList>
            <person name="Liu G."/>
        </authorList>
    </citation>
    <scope>NUCLEOTIDE SEQUENCE [LARGE SCALE GENOMIC DNA]</scope>
    <source>
        <strain evidence="5 6">FJAT-51639</strain>
    </source>
</reference>
<dbReference type="InterPro" id="IPR003593">
    <property type="entry name" value="AAA+_ATPase"/>
</dbReference>
<comment type="caution">
    <text evidence="5">The sequence shown here is derived from an EMBL/GenBank/DDBJ whole genome shotgun (WGS) entry which is preliminary data.</text>
</comment>
<evidence type="ECO:0000259" key="4">
    <source>
        <dbReference type="PROSITE" id="PS50893"/>
    </source>
</evidence>
<dbReference type="Gene3D" id="3.40.50.300">
    <property type="entry name" value="P-loop containing nucleotide triphosphate hydrolases"/>
    <property type="match status" value="1"/>
</dbReference>
<dbReference type="PROSITE" id="PS00211">
    <property type="entry name" value="ABC_TRANSPORTER_1"/>
    <property type="match status" value="1"/>
</dbReference>
<dbReference type="CDD" id="cd03230">
    <property type="entry name" value="ABC_DR_subfamily_A"/>
    <property type="match status" value="1"/>
</dbReference>
<protein>
    <submittedName>
        <fullName evidence="5">ABC transporter ATP-binding protein</fullName>
    </submittedName>
</protein>
<keyword evidence="6" id="KW-1185">Reference proteome</keyword>
<dbReference type="GO" id="GO:0005524">
    <property type="term" value="F:ATP binding"/>
    <property type="evidence" value="ECO:0007669"/>
    <property type="project" value="UniProtKB-KW"/>
</dbReference>
<evidence type="ECO:0000313" key="6">
    <source>
        <dbReference type="Proteomes" id="UP001372526"/>
    </source>
</evidence>
<organism evidence="5 6">
    <name type="scientific">Bacillus bruguierae</name>
    <dbReference type="NCBI Taxonomy" id="3127667"/>
    <lineage>
        <taxon>Bacteria</taxon>
        <taxon>Bacillati</taxon>
        <taxon>Bacillota</taxon>
        <taxon>Bacilli</taxon>
        <taxon>Bacillales</taxon>
        <taxon>Bacillaceae</taxon>
        <taxon>Bacillus</taxon>
    </lineage>
</organism>
<keyword evidence="1" id="KW-0813">Transport</keyword>
<evidence type="ECO:0000256" key="1">
    <source>
        <dbReference type="ARBA" id="ARBA00022448"/>
    </source>
</evidence>
<dbReference type="InterPro" id="IPR050763">
    <property type="entry name" value="ABC_transporter_ATP-binding"/>
</dbReference>
<dbReference type="EMBL" id="JBAWSX010000003">
    <property type="protein sequence ID" value="MEI4801134.1"/>
    <property type="molecule type" value="Genomic_DNA"/>
</dbReference>
<feature type="domain" description="ABC transporter" evidence="4">
    <location>
        <begin position="5"/>
        <end position="231"/>
    </location>
</feature>
<keyword evidence="3 5" id="KW-0067">ATP-binding</keyword>
<accession>A0ABU8FEL5</accession>